<dbReference type="Proteomes" id="UP001228049">
    <property type="component" value="Unassembled WGS sequence"/>
</dbReference>
<feature type="region of interest" description="Disordered" evidence="1">
    <location>
        <begin position="1"/>
        <end position="23"/>
    </location>
</feature>
<dbReference type="AlphaFoldDB" id="A0AAD9F5B8"/>
<keyword evidence="3" id="KW-1185">Reference proteome</keyword>
<evidence type="ECO:0000313" key="3">
    <source>
        <dbReference type="Proteomes" id="UP001228049"/>
    </source>
</evidence>
<sequence length="105" mass="11034">MDSPLGRAAPEAESSACHPNHRPPPLSIISRPAFSLLSVLSFSWAPELGLWPVDECYILAVSTGVSWGLACGGSAVSGPVCQLLVLLPPAPPRRLQSVAQTYAEL</sequence>
<reference evidence="2" key="1">
    <citation type="submission" date="2023-04" db="EMBL/GenBank/DDBJ databases">
        <title>Chromosome-level genome of Chaenocephalus aceratus.</title>
        <authorList>
            <person name="Park H."/>
        </authorList>
    </citation>
    <scope>NUCLEOTIDE SEQUENCE</scope>
    <source>
        <strain evidence="2">DE</strain>
        <tissue evidence="2">Muscle</tissue>
    </source>
</reference>
<organism evidence="2 3">
    <name type="scientific">Dissostichus eleginoides</name>
    <name type="common">Patagonian toothfish</name>
    <name type="synonym">Dissostichus amissus</name>
    <dbReference type="NCBI Taxonomy" id="100907"/>
    <lineage>
        <taxon>Eukaryota</taxon>
        <taxon>Metazoa</taxon>
        <taxon>Chordata</taxon>
        <taxon>Craniata</taxon>
        <taxon>Vertebrata</taxon>
        <taxon>Euteleostomi</taxon>
        <taxon>Actinopterygii</taxon>
        <taxon>Neopterygii</taxon>
        <taxon>Teleostei</taxon>
        <taxon>Neoteleostei</taxon>
        <taxon>Acanthomorphata</taxon>
        <taxon>Eupercaria</taxon>
        <taxon>Perciformes</taxon>
        <taxon>Notothenioidei</taxon>
        <taxon>Nototheniidae</taxon>
        <taxon>Dissostichus</taxon>
    </lineage>
</organism>
<comment type="caution">
    <text evidence="2">The sequence shown here is derived from an EMBL/GenBank/DDBJ whole genome shotgun (WGS) entry which is preliminary data.</text>
</comment>
<keyword evidence="2" id="KW-0347">Helicase</keyword>
<proteinExistence type="predicted"/>
<evidence type="ECO:0000256" key="1">
    <source>
        <dbReference type="SAM" id="MobiDB-lite"/>
    </source>
</evidence>
<accession>A0AAD9F5B8</accession>
<protein>
    <submittedName>
        <fullName evidence="2">DEAD-box ATP-dependent RNA helicase 52B</fullName>
    </submittedName>
</protein>
<dbReference type="GO" id="GO:0004386">
    <property type="term" value="F:helicase activity"/>
    <property type="evidence" value="ECO:0007669"/>
    <property type="project" value="UniProtKB-KW"/>
</dbReference>
<keyword evidence="2" id="KW-0378">Hydrolase</keyword>
<name>A0AAD9F5B8_DISEL</name>
<evidence type="ECO:0000313" key="2">
    <source>
        <dbReference type="EMBL" id="KAK1893373.1"/>
    </source>
</evidence>
<keyword evidence="2" id="KW-0547">Nucleotide-binding</keyword>
<dbReference type="EMBL" id="JASDAP010000013">
    <property type="protein sequence ID" value="KAK1893373.1"/>
    <property type="molecule type" value="Genomic_DNA"/>
</dbReference>
<gene>
    <name evidence="2" type="ORF">KUDE01_008442</name>
</gene>
<keyword evidence="2" id="KW-0067">ATP-binding</keyword>